<name>A0A3G1B085_9ARCH</name>
<keyword evidence="3" id="KW-1185">Reference proteome</keyword>
<evidence type="ECO:0000256" key="1">
    <source>
        <dbReference type="SAM" id="Phobius"/>
    </source>
</evidence>
<evidence type="ECO:0000313" key="3">
    <source>
        <dbReference type="Proteomes" id="UP000266745"/>
    </source>
</evidence>
<dbReference type="EMBL" id="CP011097">
    <property type="protein sequence ID" value="AJZ75255.1"/>
    <property type="molecule type" value="Genomic_DNA"/>
</dbReference>
<protein>
    <submittedName>
        <fullName evidence="2">Uncharacterized protein</fullName>
    </submittedName>
</protein>
<dbReference type="AlphaFoldDB" id="A0A3G1B085"/>
<dbReference type="GeneID" id="24875026"/>
<keyword evidence="1" id="KW-0472">Membrane</keyword>
<dbReference type="OrthoDB" id="11862at2157"/>
<keyword evidence="1" id="KW-1133">Transmembrane helix</keyword>
<dbReference type="KEGG" id="tah:SU86_001355"/>
<gene>
    <name evidence="2" type="ORF">SU86_001355</name>
</gene>
<evidence type="ECO:0000313" key="2">
    <source>
        <dbReference type="EMBL" id="AJZ75255.1"/>
    </source>
</evidence>
<reference evidence="2 3" key="1">
    <citation type="journal article" date="2016" name="Sci. Rep.">
        <title>A novel ammonia-oxidizing archaeon from wastewater treatment plant: Its enrichment, physiological and genomic characteristics.</title>
        <authorList>
            <person name="Li Y."/>
            <person name="Ding K."/>
            <person name="Wen X."/>
            <person name="Zhang B."/>
            <person name="Shen B."/>
            <person name="Yang Y."/>
        </authorList>
    </citation>
    <scope>NUCLEOTIDE SEQUENCE [LARGE SCALE GENOMIC DNA]</scope>
    <source>
        <strain evidence="2 3">SAT1</strain>
    </source>
</reference>
<sequence length="218" mass="23298">MITKRRGISEIIATLMLLGITTAGSVFLASLVYGSGFQNTPESDSLQSSYAIKLTGYDTRDSNDLLGIGSIDNKFDKKLCAKGCQGFADNIPNSANPGTEFLALQIRNVSTESVYLKGIQINGIQHVWDQNTGGKSLDASSNDYAGKYPLNGKFSIISVTGLAQKSENKVDADEEVRLIIKLDDALSSDIALSKPILTGINFGGVRASENVILSGEIR</sequence>
<feature type="transmembrane region" description="Helical" evidence="1">
    <location>
        <begin position="12"/>
        <end position="33"/>
    </location>
</feature>
<dbReference type="RefSeq" id="WP_048187732.1">
    <property type="nucleotide sequence ID" value="NZ_CP011097.1"/>
</dbReference>
<dbReference type="Proteomes" id="UP000266745">
    <property type="component" value="Chromosome"/>
</dbReference>
<keyword evidence="1" id="KW-0812">Transmembrane</keyword>
<proteinExistence type="predicted"/>
<accession>A0A3G1B085</accession>
<dbReference type="STRING" id="1603555.SU86_001355"/>
<organism evidence="2 3">
    <name type="scientific">Candidatus Nitrosotenuis cloacae</name>
    <dbReference type="NCBI Taxonomy" id="1603555"/>
    <lineage>
        <taxon>Archaea</taxon>
        <taxon>Nitrososphaerota</taxon>
        <taxon>Candidatus Nitrosotenuis</taxon>
    </lineage>
</organism>